<dbReference type="GO" id="GO:0043565">
    <property type="term" value="F:sequence-specific DNA binding"/>
    <property type="evidence" value="ECO:0007669"/>
    <property type="project" value="InterPro"/>
</dbReference>
<dbReference type="InterPro" id="IPR009057">
    <property type="entry name" value="Homeodomain-like_sf"/>
</dbReference>
<accession>A0A7W5ZSG7</accession>
<dbReference type="AlphaFoldDB" id="A0A7W5ZSG7"/>
<evidence type="ECO:0000313" key="5">
    <source>
        <dbReference type="EMBL" id="MBB3842076.1"/>
    </source>
</evidence>
<dbReference type="PANTHER" id="PTHR43280">
    <property type="entry name" value="ARAC-FAMILY TRANSCRIPTIONAL REGULATOR"/>
    <property type="match status" value="1"/>
</dbReference>
<gene>
    <name evidence="5" type="ORF">FHS57_006105</name>
</gene>
<evidence type="ECO:0000259" key="4">
    <source>
        <dbReference type="PROSITE" id="PS01124"/>
    </source>
</evidence>
<reference evidence="5 6" key="1">
    <citation type="submission" date="2020-08" db="EMBL/GenBank/DDBJ databases">
        <title>Genomic Encyclopedia of Type Strains, Phase IV (KMG-IV): sequencing the most valuable type-strain genomes for metagenomic binning, comparative biology and taxonomic classification.</title>
        <authorList>
            <person name="Goeker M."/>
        </authorList>
    </citation>
    <scope>NUCLEOTIDE SEQUENCE [LARGE SCALE GENOMIC DNA]</scope>
    <source>
        <strain evidence="5 6">DSM 17976</strain>
    </source>
</reference>
<dbReference type="InterPro" id="IPR018060">
    <property type="entry name" value="HTH_AraC"/>
</dbReference>
<evidence type="ECO:0000256" key="1">
    <source>
        <dbReference type="ARBA" id="ARBA00023015"/>
    </source>
</evidence>
<keyword evidence="2 5" id="KW-0238">DNA-binding</keyword>
<dbReference type="Pfam" id="PF12833">
    <property type="entry name" value="HTH_18"/>
    <property type="match status" value="1"/>
</dbReference>
<dbReference type="Gene3D" id="1.10.10.60">
    <property type="entry name" value="Homeodomain-like"/>
    <property type="match status" value="1"/>
</dbReference>
<dbReference type="PANTHER" id="PTHR43280:SF29">
    <property type="entry name" value="ARAC-FAMILY TRANSCRIPTIONAL REGULATOR"/>
    <property type="match status" value="1"/>
</dbReference>
<dbReference type="GO" id="GO:0003700">
    <property type="term" value="F:DNA-binding transcription factor activity"/>
    <property type="evidence" value="ECO:0007669"/>
    <property type="project" value="InterPro"/>
</dbReference>
<proteinExistence type="predicted"/>
<dbReference type="Proteomes" id="UP000541352">
    <property type="component" value="Unassembled WGS sequence"/>
</dbReference>
<dbReference type="RefSeq" id="WP_183980175.1">
    <property type="nucleotide sequence ID" value="NZ_JACIBY010000025.1"/>
</dbReference>
<keyword evidence="1" id="KW-0805">Transcription regulation</keyword>
<protein>
    <submittedName>
        <fullName evidence="5">AraC-like DNA-binding protein</fullName>
    </submittedName>
</protein>
<feature type="domain" description="HTH araC/xylS-type" evidence="4">
    <location>
        <begin position="33"/>
        <end position="141"/>
    </location>
</feature>
<keyword evidence="6" id="KW-1185">Reference proteome</keyword>
<evidence type="ECO:0000256" key="2">
    <source>
        <dbReference type="ARBA" id="ARBA00023125"/>
    </source>
</evidence>
<evidence type="ECO:0000313" key="6">
    <source>
        <dbReference type="Proteomes" id="UP000541352"/>
    </source>
</evidence>
<dbReference type="EMBL" id="JACIBY010000025">
    <property type="protein sequence ID" value="MBB3842076.1"/>
    <property type="molecule type" value="Genomic_DNA"/>
</dbReference>
<dbReference type="PROSITE" id="PS01124">
    <property type="entry name" value="HTH_ARAC_FAMILY_2"/>
    <property type="match status" value="1"/>
</dbReference>
<comment type="caution">
    <text evidence="5">The sequence shown here is derived from an EMBL/GenBank/DDBJ whole genome shotgun (WGS) entry which is preliminary data.</text>
</comment>
<dbReference type="SUPFAM" id="SSF46689">
    <property type="entry name" value="Homeodomain-like"/>
    <property type="match status" value="1"/>
</dbReference>
<keyword evidence="3" id="KW-0804">Transcription</keyword>
<organism evidence="5 6">
    <name type="scientific">Runella defluvii</name>
    <dbReference type="NCBI Taxonomy" id="370973"/>
    <lineage>
        <taxon>Bacteria</taxon>
        <taxon>Pseudomonadati</taxon>
        <taxon>Bacteroidota</taxon>
        <taxon>Cytophagia</taxon>
        <taxon>Cytophagales</taxon>
        <taxon>Spirosomataceae</taxon>
        <taxon>Runella</taxon>
    </lineage>
</organism>
<evidence type="ECO:0000256" key="3">
    <source>
        <dbReference type="ARBA" id="ARBA00023163"/>
    </source>
</evidence>
<name>A0A7W5ZSG7_9BACT</name>
<sequence length="151" mass="17598">MSSIMTGERFHFGHLFRRVSLGFLSRRPQERPSQLVHRLFFLLSQEKLYLSPHFSLDSLALRLNVAPSLLSKALRETIEQDFLELINYYRVQEAKKILANPNNIEVCLENISSHLGYLSHSSFLKTFYQHTLLTPDEYRQQMNLVCGPLDS</sequence>
<dbReference type="SMART" id="SM00342">
    <property type="entry name" value="HTH_ARAC"/>
    <property type="match status" value="1"/>
</dbReference>